<dbReference type="InterPro" id="IPR010730">
    <property type="entry name" value="HET"/>
</dbReference>
<keyword evidence="3" id="KW-1185">Reference proteome</keyword>
<reference evidence="2" key="1">
    <citation type="submission" date="2021-12" db="EMBL/GenBank/DDBJ databases">
        <authorList>
            <person name="Zaccaron A."/>
            <person name="Stergiopoulos I."/>
        </authorList>
    </citation>
    <scope>NUCLEOTIDE SEQUENCE</scope>
    <source>
        <strain evidence="2">Race5_Kim</strain>
    </source>
</reference>
<organism evidence="2 3">
    <name type="scientific">Passalora fulva</name>
    <name type="common">Tomato leaf mold</name>
    <name type="synonym">Cladosporium fulvum</name>
    <dbReference type="NCBI Taxonomy" id="5499"/>
    <lineage>
        <taxon>Eukaryota</taxon>
        <taxon>Fungi</taxon>
        <taxon>Dikarya</taxon>
        <taxon>Ascomycota</taxon>
        <taxon>Pezizomycotina</taxon>
        <taxon>Dothideomycetes</taxon>
        <taxon>Dothideomycetidae</taxon>
        <taxon>Mycosphaerellales</taxon>
        <taxon>Mycosphaerellaceae</taxon>
        <taxon>Fulvia</taxon>
    </lineage>
</organism>
<sequence>MSSQLYQALDSSKQEIRILIVDTQDFYSDGTLSCRLEIASLLDEPRPYFEALSWTWGDPTHSKYITIDGHKVGVSANAEEVLRHVCYEQKHGRVWLDAVCINQSDLHERGQQVSMMDEIYSRTARVLVWLGQEDETTEKALRNIDQILAQCQKLTNGFQSLEQRLLQEYSSRPHSEVPLPQCDWPAILKFYAAPWFFRVWVHQEVMLCKEALVFQGRHSRSWFDISLAAQWLSHSNFRQYSRHMTDDPGLGVDKASRIWRFTRQPPGATGYLSMTMYLGATDPRDKVYGILGLLRSVGNDTFKLTSSYEASLRDVYTKATKLAIHADGLAAVELAQGLVPVSEGQELESDDSRWPSWVPHYNWRDYRPGGSPAMPDLPLQIGAAGSEPLRLRFDDDNADILTLGGCVVDTITKLGSILDMDLILSASRIAKEVSDCRAMVPLVPDLDFALTMVQGLDYNRTRPSEHIMNQFPAFAQGCRAKLTGQCHAELLHDDDSLTYFSNIAWDYANTINVHSRNRRFFVTEKGYMGTSFPKTQVGDKVCILYGSTMPFVLRKVEERWRLLGTAYVHDIMEGEYVQRLREASRLQEESHSFDIC</sequence>
<reference evidence="2" key="2">
    <citation type="journal article" date="2022" name="Microb. Genom.">
        <title>A chromosome-scale genome assembly of the tomato pathogen Cladosporium fulvum reveals a compartmentalized genome architecture and the presence of a dispensable chromosome.</title>
        <authorList>
            <person name="Zaccaron A.Z."/>
            <person name="Chen L.H."/>
            <person name="Samaras A."/>
            <person name="Stergiopoulos I."/>
        </authorList>
    </citation>
    <scope>NUCLEOTIDE SEQUENCE</scope>
    <source>
        <strain evidence="2">Race5_Kim</strain>
    </source>
</reference>
<dbReference type="RefSeq" id="XP_047768894.1">
    <property type="nucleotide sequence ID" value="XM_047912993.1"/>
</dbReference>
<dbReference type="PANTHER" id="PTHR24148:SF82">
    <property type="entry name" value="HETEROKARYON INCOMPATIBILITY DOMAIN-CONTAINING PROTEIN"/>
    <property type="match status" value="1"/>
</dbReference>
<evidence type="ECO:0000259" key="1">
    <source>
        <dbReference type="Pfam" id="PF06985"/>
    </source>
</evidence>
<protein>
    <submittedName>
        <fullName evidence="2">Heterokaryon incompatibility protein 6, OR allele</fullName>
    </submittedName>
</protein>
<dbReference type="OrthoDB" id="194358at2759"/>
<dbReference type="AlphaFoldDB" id="A0A9Q8PL84"/>
<dbReference type="GeneID" id="71993723"/>
<evidence type="ECO:0000313" key="2">
    <source>
        <dbReference type="EMBL" id="UJO24528.1"/>
    </source>
</evidence>
<dbReference type="Proteomes" id="UP000756132">
    <property type="component" value="Chromosome 12"/>
</dbReference>
<proteinExistence type="predicted"/>
<evidence type="ECO:0000313" key="3">
    <source>
        <dbReference type="Proteomes" id="UP000756132"/>
    </source>
</evidence>
<dbReference type="Pfam" id="PF26639">
    <property type="entry name" value="Het-6_barrel"/>
    <property type="match status" value="1"/>
</dbReference>
<name>A0A9Q8PL84_PASFU</name>
<gene>
    <name evidence="2" type="ORF">CLAFUR5_13845</name>
</gene>
<dbReference type="Pfam" id="PF06985">
    <property type="entry name" value="HET"/>
    <property type="match status" value="1"/>
</dbReference>
<dbReference type="InterPro" id="IPR052895">
    <property type="entry name" value="HetReg/Transcr_Mod"/>
</dbReference>
<accession>A0A9Q8PL84</accession>
<dbReference type="KEGG" id="ffu:CLAFUR5_13845"/>
<feature type="domain" description="Heterokaryon incompatibility" evidence="1">
    <location>
        <begin position="49"/>
        <end position="204"/>
    </location>
</feature>
<dbReference type="EMBL" id="CP090174">
    <property type="protein sequence ID" value="UJO24528.1"/>
    <property type="molecule type" value="Genomic_DNA"/>
</dbReference>
<dbReference type="PANTHER" id="PTHR24148">
    <property type="entry name" value="ANKYRIN REPEAT DOMAIN-CONTAINING PROTEIN 39 HOMOLOG-RELATED"/>
    <property type="match status" value="1"/>
</dbReference>